<evidence type="ECO:0000256" key="2">
    <source>
        <dbReference type="SAM" id="Phobius"/>
    </source>
</evidence>
<keyword evidence="2" id="KW-0472">Membrane</keyword>
<keyword evidence="2" id="KW-1133">Transmembrane helix</keyword>
<feature type="compositionally biased region" description="Low complexity" evidence="1">
    <location>
        <begin position="51"/>
        <end position="66"/>
    </location>
</feature>
<feature type="transmembrane region" description="Helical" evidence="2">
    <location>
        <begin position="116"/>
        <end position="137"/>
    </location>
</feature>
<reference evidence="4" key="1">
    <citation type="journal article" date="2014" name="Proc. Natl. Acad. Sci. U.S.A.">
        <title>Extensive sampling of basidiomycete genomes demonstrates inadequacy of the white-rot/brown-rot paradigm for wood decay fungi.</title>
        <authorList>
            <person name="Riley R."/>
            <person name="Salamov A.A."/>
            <person name="Brown D.W."/>
            <person name="Nagy L.G."/>
            <person name="Floudas D."/>
            <person name="Held B.W."/>
            <person name="Levasseur A."/>
            <person name="Lombard V."/>
            <person name="Morin E."/>
            <person name="Otillar R."/>
            <person name="Lindquist E.A."/>
            <person name="Sun H."/>
            <person name="LaButti K.M."/>
            <person name="Schmutz J."/>
            <person name="Jabbour D."/>
            <person name="Luo H."/>
            <person name="Baker S.E."/>
            <person name="Pisabarro A.G."/>
            <person name="Walton J.D."/>
            <person name="Blanchette R.A."/>
            <person name="Henrissat B."/>
            <person name="Martin F."/>
            <person name="Cullen D."/>
            <person name="Hibbett D.S."/>
            <person name="Grigoriev I.V."/>
        </authorList>
    </citation>
    <scope>NUCLEOTIDE SEQUENCE [LARGE SCALE GENOMIC DNA]</scope>
    <source>
        <strain evidence="4">CBS 339.88</strain>
    </source>
</reference>
<protein>
    <submittedName>
        <fullName evidence="3">Uncharacterized protein</fullName>
    </submittedName>
</protein>
<keyword evidence="2" id="KW-0812">Transmembrane</keyword>
<evidence type="ECO:0000313" key="4">
    <source>
        <dbReference type="Proteomes" id="UP000027222"/>
    </source>
</evidence>
<organism evidence="3 4">
    <name type="scientific">Galerina marginata (strain CBS 339.88)</name>
    <dbReference type="NCBI Taxonomy" id="685588"/>
    <lineage>
        <taxon>Eukaryota</taxon>
        <taxon>Fungi</taxon>
        <taxon>Dikarya</taxon>
        <taxon>Basidiomycota</taxon>
        <taxon>Agaricomycotina</taxon>
        <taxon>Agaricomycetes</taxon>
        <taxon>Agaricomycetidae</taxon>
        <taxon>Agaricales</taxon>
        <taxon>Agaricineae</taxon>
        <taxon>Strophariaceae</taxon>
        <taxon>Galerina</taxon>
    </lineage>
</organism>
<evidence type="ECO:0000256" key="1">
    <source>
        <dbReference type="SAM" id="MobiDB-lite"/>
    </source>
</evidence>
<dbReference type="AlphaFoldDB" id="A0A067TAR2"/>
<evidence type="ECO:0000313" key="3">
    <source>
        <dbReference type="EMBL" id="KDR80251.1"/>
    </source>
</evidence>
<keyword evidence="4" id="KW-1185">Reference proteome</keyword>
<dbReference type="Proteomes" id="UP000027222">
    <property type="component" value="Unassembled WGS sequence"/>
</dbReference>
<dbReference type="EMBL" id="KL142372">
    <property type="protein sequence ID" value="KDR80251.1"/>
    <property type="molecule type" value="Genomic_DNA"/>
</dbReference>
<proteinExistence type="predicted"/>
<dbReference type="STRING" id="685588.A0A067TAR2"/>
<sequence>MSGPPSYQAISHHSHNPHHSSRHHQPHHSNHHQPHHSPHHQSHHSPHIHFPHQPQIPHIHFPHQPQLPRIHFPHQSPYIHTPHQPPPHIHIPQQAPLLVHHPHHRAHHGWSICKTFITAFIFVVLFLLFLGGLDFIGRAGGMRSWSRSRGSPDGEWASRLIPAPVVPLMPGRDLPVRYPPDVVQPEPL</sequence>
<feature type="region of interest" description="Disordered" evidence="1">
    <location>
        <begin position="1"/>
        <end position="81"/>
    </location>
</feature>
<dbReference type="HOGENOM" id="CLU_1441152_0_0_1"/>
<feature type="compositionally biased region" description="Basic residues" evidence="1">
    <location>
        <begin position="12"/>
        <end position="50"/>
    </location>
</feature>
<accession>A0A067TAR2</accession>
<name>A0A067TAR2_GALM3</name>
<gene>
    <name evidence="3" type="ORF">GALMADRAFT_242580</name>
</gene>